<dbReference type="PROSITE" id="PS00421">
    <property type="entry name" value="TM4_1"/>
    <property type="match status" value="1"/>
</dbReference>
<feature type="transmembrane region" description="Helical" evidence="14">
    <location>
        <begin position="20"/>
        <end position="44"/>
    </location>
</feature>
<evidence type="ECO:0000256" key="1">
    <source>
        <dbReference type="ARBA" id="ARBA00004496"/>
    </source>
</evidence>
<evidence type="ECO:0000256" key="9">
    <source>
        <dbReference type="ARBA" id="ARBA00022989"/>
    </source>
</evidence>
<dbReference type="GO" id="GO:0072659">
    <property type="term" value="P:protein localization to plasma membrane"/>
    <property type="evidence" value="ECO:0007669"/>
    <property type="project" value="UniProtKB-ARBA"/>
</dbReference>
<organism evidence="15 16">
    <name type="scientific">Mycetomoellerius zeteki</name>
    <dbReference type="NCBI Taxonomy" id="64791"/>
    <lineage>
        <taxon>Eukaryota</taxon>
        <taxon>Metazoa</taxon>
        <taxon>Ecdysozoa</taxon>
        <taxon>Arthropoda</taxon>
        <taxon>Hexapoda</taxon>
        <taxon>Insecta</taxon>
        <taxon>Pterygota</taxon>
        <taxon>Neoptera</taxon>
        <taxon>Endopterygota</taxon>
        <taxon>Hymenoptera</taxon>
        <taxon>Apocrita</taxon>
        <taxon>Aculeata</taxon>
        <taxon>Formicoidea</taxon>
        <taxon>Formicidae</taxon>
        <taxon>Myrmicinae</taxon>
        <taxon>Mycetomoellerius</taxon>
    </lineage>
</organism>
<dbReference type="CDD" id="cd03158">
    <property type="entry name" value="penumbra_like_LEL"/>
    <property type="match status" value="1"/>
</dbReference>
<feature type="transmembrane region" description="Helical" evidence="14">
    <location>
        <begin position="64"/>
        <end position="86"/>
    </location>
</feature>
<evidence type="ECO:0000256" key="10">
    <source>
        <dbReference type="ARBA" id="ARBA00023136"/>
    </source>
</evidence>
<evidence type="ECO:0000313" key="15">
    <source>
        <dbReference type="EMBL" id="KYQ48373.1"/>
    </source>
</evidence>
<protein>
    <recommendedName>
        <fullName evidence="13">Tetraspanin-33</fullName>
    </recommendedName>
</protein>
<dbReference type="GO" id="GO:0005737">
    <property type="term" value="C:cytoplasm"/>
    <property type="evidence" value="ECO:0007669"/>
    <property type="project" value="UniProtKB-SubCell"/>
</dbReference>
<dbReference type="GO" id="GO:0005912">
    <property type="term" value="C:adherens junction"/>
    <property type="evidence" value="ECO:0007669"/>
    <property type="project" value="UniProtKB-SubCell"/>
</dbReference>
<dbReference type="Gene3D" id="1.10.1450.10">
    <property type="entry name" value="Tetraspanin"/>
    <property type="match status" value="1"/>
</dbReference>
<reference evidence="15 16" key="1">
    <citation type="submission" date="2015-09" db="EMBL/GenBank/DDBJ databases">
        <title>Trachymyrmex zeteki WGS genome.</title>
        <authorList>
            <person name="Nygaard S."/>
            <person name="Hu H."/>
            <person name="Boomsma J."/>
            <person name="Zhang G."/>
        </authorList>
    </citation>
    <scope>NUCLEOTIDE SEQUENCE [LARGE SCALE GENOMIC DNA]</scope>
    <source>
        <strain evidence="15">Tzet28-1</strain>
        <tissue evidence="15">Whole body</tissue>
    </source>
</reference>
<keyword evidence="12" id="KW-0325">Glycoprotein</keyword>
<dbReference type="STRING" id="64791.A0A151WKG9"/>
<dbReference type="FunFam" id="1.10.1450.10:FF:000007">
    <property type="entry name" value="Tetraspanin"/>
    <property type="match status" value="1"/>
</dbReference>
<evidence type="ECO:0000256" key="2">
    <source>
        <dbReference type="ARBA" id="ARBA00004536"/>
    </source>
</evidence>
<keyword evidence="5" id="KW-1003">Cell membrane</keyword>
<dbReference type="InterPro" id="IPR018499">
    <property type="entry name" value="Tetraspanin/Peripherin"/>
</dbReference>
<gene>
    <name evidence="15" type="ORF">ALC60_12702</name>
</gene>
<dbReference type="EMBL" id="KQ983012">
    <property type="protein sequence ID" value="KYQ48373.1"/>
    <property type="molecule type" value="Genomic_DNA"/>
</dbReference>
<dbReference type="Proteomes" id="UP000075809">
    <property type="component" value="Unassembled WGS sequence"/>
</dbReference>
<dbReference type="GO" id="GO:0005886">
    <property type="term" value="C:plasma membrane"/>
    <property type="evidence" value="ECO:0007669"/>
    <property type="project" value="UniProtKB-SubCell"/>
</dbReference>
<dbReference type="GO" id="GO:0065003">
    <property type="term" value="P:protein-containing complex assembly"/>
    <property type="evidence" value="ECO:0007669"/>
    <property type="project" value="UniProtKB-ARBA"/>
</dbReference>
<sequence>MMNHRRRSNNFTYVSSCVKYMIFMLNFVFWLFGGLLIGVGLYAFVDKWQATGSVRVENVYDVVLNISLVMLIAGGVVFVVSFAGCVGALRENTCLLKFYSLCLLVFFLLEMGVAIVGFVFPHTLQSLLEESFTDKIIQTYREDPDLQNFIDFGQQEFKCCGLSQEGYLDWGKNEYFNCTSPSVERCGVPFSCCINATDISSGLVNIMCGYKVQMLPVSEASKKVWTSGCIEIVRSWAERNLYTIAGIALGIALSQLFVIYLAKTLEGHPLPDTFCSQQAGGQRRAIARFAGYRDKYKRANGIARPFRDLFIHTVHFVPHQTRPLFQEFLSHVRE</sequence>
<dbReference type="SUPFAM" id="SSF48652">
    <property type="entry name" value="Tetraspanin"/>
    <property type="match status" value="1"/>
</dbReference>
<evidence type="ECO:0000256" key="6">
    <source>
        <dbReference type="ARBA" id="ARBA00022490"/>
    </source>
</evidence>
<comment type="subcellular location">
    <subcellularLocation>
        <location evidence="2">Cell junction</location>
        <location evidence="2">Adherens junction</location>
    </subcellularLocation>
    <subcellularLocation>
        <location evidence="3">Cell membrane</location>
        <topology evidence="3">Multi-pass membrane protein</topology>
    </subcellularLocation>
    <subcellularLocation>
        <location evidence="1">Cytoplasm</location>
    </subcellularLocation>
</comment>
<evidence type="ECO:0000256" key="14">
    <source>
        <dbReference type="SAM" id="Phobius"/>
    </source>
</evidence>
<dbReference type="PANTHER" id="PTHR19282:SF489">
    <property type="entry name" value="TETRASPANIN-RELATED"/>
    <property type="match status" value="1"/>
</dbReference>
<feature type="transmembrane region" description="Helical" evidence="14">
    <location>
        <begin position="98"/>
        <end position="120"/>
    </location>
</feature>
<proteinExistence type="inferred from homology"/>
<evidence type="ECO:0000256" key="8">
    <source>
        <dbReference type="ARBA" id="ARBA00022949"/>
    </source>
</evidence>
<keyword evidence="10 14" id="KW-0472">Membrane</keyword>
<keyword evidence="16" id="KW-1185">Reference proteome</keyword>
<dbReference type="AlphaFoldDB" id="A0A151WKG9"/>
<accession>A0A151WKG9</accession>
<evidence type="ECO:0000256" key="4">
    <source>
        <dbReference type="ARBA" id="ARBA00006840"/>
    </source>
</evidence>
<dbReference type="PANTHER" id="PTHR19282">
    <property type="entry name" value="TETRASPANIN"/>
    <property type="match status" value="1"/>
</dbReference>
<keyword evidence="6" id="KW-0963">Cytoplasm</keyword>
<dbReference type="PRINTS" id="PR00259">
    <property type="entry name" value="TMFOUR"/>
</dbReference>
<evidence type="ECO:0000313" key="16">
    <source>
        <dbReference type="Proteomes" id="UP000075809"/>
    </source>
</evidence>
<name>A0A151WKG9_9HYME</name>
<comment type="similarity">
    <text evidence="4">Belongs to the tetraspanin (TM4SF) family.</text>
</comment>
<evidence type="ECO:0000256" key="12">
    <source>
        <dbReference type="ARBA" id="ARBA00023180"/>
    </source>
</evidence>
<keyword evidence="7 14" id="KW-0812">Transmembrane</keyword>
<dbReference type="InterPro" id="IPR008952">
    <property type="entry name" value="Tetraspanin_EC2_sf"/>
</dbReference>
<evidence type="ECO:0000256" key="13">
    <source>
        <dbReference type="ARBA" id="ARBA00040369"/>
    </source>
</evidence>
<evidence type="ECO:0000256" key="11">
    <source>
        <dbReference type="ARBA" id="ARBA00023157"/>
    </source>
</evidence>
<keyword evidence="9 14" id="KW-1133">Transmembrane helix</keyword>
<keyword evidence="8" id="KW-0965">Cell junction</keyword>
<keyword evidence="11" id="KW-1015">Disulfide bond</keyword>
<evidence type="ECO:0000256" key="3">
    <source>
        <dbReference type="ARBA" id="ARBA00004651"/>
    </source>
</evidence>
<dbReference type="Pfam" id="PF00335">
    <property type="entry name" value="Tetraspanin"/>
    <property type="match status" value="1"/>
</dbReference>
<dbReference type="GO" id="GO:0019899">
    <property type="term" value="F:enzyme binding"/>
    <property type="evidence" value="ECO:0007669"/>
    <property type="project" value="UniProtKB-ARBA"/>
</dbReference>
<evidence type="ECO:0000256" key="7">
    <source>
        <dbReference type="ARBA" id="ARBA00022692"/>
    </source>
</evidence>
<evidence type="ECO:0000256" key="5">
    <source>
        <dbReference type="ARBA" id="ARBA00022475"/>
    </source>
</evidence>
<dbReference type="GO" id="GO:0051604">
    <property type="term" value="P:protein maturation"/>
    <property type="evidence" value="ECO:0007669"/>
    <property type="project" value="UniProtKB-ARBA"/>
</dbReference>
<dbReference type="GO" id="GO:0046930">
    <property type="term" value="C:pore complex"/>
    <property type="evidence" value="ECO:0007669"/>
    <property type="project" value="UniProtKB-ARBA"/>
</dbReference>
<dbReference type="InterPro" id="IPR018503">
    <property type="entry name" value="Tetraspanin_CS"/>
</dbReference>